<name>A0A9K3KTA8_9STRA</name>
<protein>
    <submittedName>
        <fullName evidence="2">Uncharacterized protein</fullName>
    </submittedName>
</protein>
<evidence type="ECO:0000313" key="3">
    <source>
        <dbReference type="Proteomes" id="UP000693970"/>
    </source>
</evidence>
<feature type="compositionally biased region" description="Basic and acidic residues" evidence="1">
    <location>
        <begin position="193"/>
        <end position="205"/>
    </location>
</feature>
<gene>
    <name evidence="2" type="ORF">IV203_012150</name>
</gene>
<accession>A0A9K3KTA8</accession>
<dbReference type="EMBL" id="JAGRRH010000019">
    <property type="protein sequence ID" value="KAG7349553.1"/>
    <property type="molecule type" value="Genomic_DNA"/>
</dbReference>
<proteinExistence type="predicted"/>
<evidence type="ECO:0000256" key="1">
    <source>
        <dbReference type="SAM" id="MobiDB-lite"/>
    </source>
</evidence>
<evidence type="ECO:0000313" key="2">
    <source>
        <dbReference type="EMBL" id="KAG7349553.1"/>
    </source>
</evidence>
<feature type="compositionally biased region" description="Low complexity" evidence="1">
    <location>
        <begin position="167"/>
        <end position="177"/>
    </location>
</feature>
<reference evidence="2" key="1">
    <citation type="journal article" date="2021" name="Sci. Rep.">
        <title>Diploid genomic architecture of Nitzschia inconspicua, an elite biomass production diatom.</title>
        <authorList>
            <person name="Oliver A."/>
            <person name="Podell S."/>
            <person name="Pinowska A."/>
            <person name="Traller J.C."/>
            <person name="Smith S.R."/>
            <person name="McClure R."/>
            <person name="Beliaev A."/>
            <person name="Bohutskyi P."/>
            <person name="Hill E.A."/>
            <person name="Rabines A."/>
            <person name="Zheng H."/>
            <person name="Allen L.Z."/>
            <person name="Kuo A."/>
            <person name="Grigoriev I.V."/>
            <person name="Allen A.E."/>
            <person name="Hazlebeck D."/>
            <person name="Allen E.E."/>
        </authorList>
    </citation>
    <scope>NUCLEOTIDE SEQUENCE</scope>
    <source>
        <strain evidence="2">Hildebrandi</strain>
    </source>
</reference>
<feature type="region of interest" description="Disordered" evidence="1">
    <location>
        <begin position="76"/>
        <end position="286"/>
    </location>
</feature>
<comment type="caution">
    <text evidence="2">The sequence shown here is derived from an EMBL/GenBank/DDBJ whole genome shotgun (WGS) entry which is preliminary data.</text>
</comment>
<keyword evidence="3" id="KW-1185">Reference proteome</keyword>
<feature type="compositionally biased region" description="Polar residues" evidence="1">
    <location>
        <begin position="108"/>
        <end position="119"/>
    </location>
</feature>
<dbReference type="OrthoDB" id="49397at2759"/>
<feature type="compositionally biased region" description="Basic residues" evidence="1">
    <location>
        <begin position="120"/>
        <end position="132"/>
    </location>
</feature>
<dbReference type="Proteomes" id="UP000693970">
    <property type="component" value="Unassembled WGS sequence"/>
</dbReference>
<feature type="compositionally biased region" description="Basic residues" evidence="1">
    <location>
        <begin position="178"/>
        <end position="192"/>
    </location>
</feature>
<reference evidence="2" key="2">
    <citation type="submission" date="2021-04" db="EMBL/GenBank/DDBJ databases">
        <authorList>
            <person name="Podell S."/>
        </authorList>
    </citation>
    <scope>NUCLEOTIDE SEQUENCE</scope>
    <source>
        <strain evidence="2">Hildebrandi</strain>
    </source>
</reference>
<dbReference type="AlphaFoldDB" id="A0A9K3KTA8"/>
<sequence length="286" mass="31919">MAEFDSKGFAAVDKFFGIQDDDERDDPILSKSSLSLLTDRGQRRGGVGAVTSNKKFATSPQLEQVLKVGRKKRLRQELEDDIRLQPGEDDGDDEMDLGRTAIAEDTQTKTPPVQASHPPSSKKSKKKGKKERQKMNQEIFEETRVADPLPENEMDDRDASKNELDEAATNPAAAKNSNNKRKRRKVRSRQKNIRKDTRPMADKPAHLIPGNPNYQGRPMTQATREKLKHPVSTGKKTLDNKNRSSNNGKRMKAESSKGPETLPKNEGSEELFVIDRSSADDVGVAI</sequence>
<organism evidence="2 3">
    <name type="scientific">Nitzschia inconspicua</name>
    <dbReference type="NCBI Taxonomy" id="303405"/>
    <lineage>
        <taxon>Eukaryota</taxon>
        <taxon>Sar</taxon>
        <taxon>Stramenopiles</taxon>
        <taxon>Ochrophyta</taxon>
        <taxon>Bacillariophyta</taxon>
        <taxon>Bacillariophyceae</taxon>
        <taxon>Bacillariophycidae</taxon>
        <taxon>Bacillariales</taxon>
        <taxon>Bacillariaceae</taxon>
        <taxon>Nitzschia</taxon>
    </lineage>
</organism>
<feature type="compositionally biased region" description="Polar residues" evidence="1">
    <location>
        <begin position="212"/>
        <end position="222"/>
    </location>
</feature>